<dbReference type="EMBL" id="JAPYYP010000002">
    <property type="protein sequence ID" value="MDA5107254.1"/>
    <property type="molecule type" value="Genomic_DNA"/>
</dbReference>
<dbReference type="AlphaFoldDB" id="A0A9X3Z251"/>
<sequence length="64" mass="7381">MISAKQRQMVQHQMQRDESRIVNIVLSDARQVAGEIEKATHQGVYLTDGSYYPYAEIHEINGLY</sequence>
<organism evidence="1 2">
    <name type="scientific">Brevibacillus thermoruber</name>
    <dbReference type="NCBI Taxonomy" id="33942"/>
    <lineage>
        <taxon>Bacteria</taxon>
        <taxon>Bacillati</taxon>
        <taxon>Bacillota</taxon>
        <taxon>Bacilli</taxon>
        <taxon>Bacillales</taxon>
        <taxon>Paenibacillaceae</taxon>
        <taxon>Brevibacillus</taxon>
    </lineage>
</organism>
<protein>
    <submittedName>
        <fullName evidence="1">Uncharacterized protein</fullName>
    </submittedName>
</protein>
<dbReference type="Proteomes" id="UP001151071">
    <property type="component" value="Unassembled WGS sequence"/>
</dbReference>
<reference evidence="1" key="1">
    <citation type="submission" date="2022-12" db="EMBL/GenBank/DDBJ databases">
        <title>Draft genome sequence of the thermophilic strain Brevibacillus thermoruber HT42, isolated from Los Humeros, Puebla, Mexico, with biotechnological potential.</title>
        <authorList>
            <person name="Lara Sanchez J."/>
            <person name="Solis Palacios R."/>
            <person name="Bustos Baena A.S."/>
            <person name="Ruz Baez A.E."/>
            <person name="Espinosa Luna G."/>
            <person name="Oliart Ros R.M."/>
        </authorList>
    </citation>
    <scope>NUCLEOTIDE SEQUENCE</scope>
    <source>
        <strain evidence="1">HT42</strain>
    </source>
</reference>
<evidence type="ECO:0000313" key="1">
    <source>
        <dbReference type="EMBL" id="MDA5107254.1"/>
    </source>
</evidence>
<evidence type="ECO:0000313" key="2">
    <source>
        <dbReference type="Proteomes" id="UP001151071"/>
    </source>
</evidence>
<accession>A0A9X3Z251</accession>
<name>A0A9X3Z251_9BACL</name>
<comment type="caution">
    <text evidence="1">The sequence shown here is derived from an EMBL/GenBank/DDBJ whole genome shotgun (WGS) entry which is preliminary data.</text>
</comment>
<keyword evidence="2" id="KW-1185">Reference proteome</keyword>
<gene>
    <name evidence="1" type="ORF">O3V59_02690</name>
</gene>
<proteinExistence type="predicted"/>
<dbReference type="RefSeq" id="WP_271139444.1">
    <property type="nucleotide sequence ID" value="NZ_JAPYYP010000002.1"/>
</dbReference>